<feature type="transmembrane region" description="Helical" evidence="13">
    <location>
        <begin position="24"/>
        <end position="45"/>
    </location>
</feature>
<evidence type="ECO:0000256" key="11">
    <source>
        <dbReference type="ARBA" id="ARBA00023136"/>
    </source>
</evidence>
<evidence type="ECO:0000256" key="9">
    <source>
        <dbReference type="ARBA" id="ARBA00022989"/>
    </source>
</evidence>
<dbReference type="Proteomes" id="UP000647491">
    <property type="component" value="Unassembled WGS sequence"/>
</dbReference>
<feature type="transmembrane region" description="Helical" evidence="13">
    <location>
        <begin position="171"/>
        <end position="194"/>
    </location>
</feature>
<keyword evidence="7" id="KW-1003">Cell membrane</keyword>
<feature type="transmembrane region" description="Helical" evidence="13">
    <location>
        <begin position="101"/>
        <end position="121"/>
    </location>
</feature>
<evidence type="ECO:0000256" key="6">
    <source>
        <dbReference type="ARBA" id="ARBA00022449"/>
    </source>
</evidence>
<accession>A0ABR7NPL5</accession>
<feature type="transmembrane region" description="Helical" evidence="13">
    <location>
        <begin position="305"/>
        <end position="323"/>
    </location>
</feature>
<sequence length="466" mass="49672">MNMLQMSEAMRDGRSISLKSQTQLIIALSIPAILEQLVMTLMSYIDTAMVGSLGPGATAAIGVVASSIWLMNGLTSAIAVGFSVQIAQYLGAGRDGDSRNVLCQSILFNVLFGVVMAAAAIGIGQVLPELLGSDPEIAPAARSYFCTVAFFFPFSMASALYSSILRCSGNILLPSIMNVGMCVFDVIFNFIFIYPPRDIGGFHVWGAGLGVQGAALGTGLAQACVAVTLLLGIICRRGPLRFQGNETWRFTKPCMNNMLRLSTPTALERMALSLAQIVMTSVVAGMGTVAVASNYVAVQTESICYLPAFGVASAATALVGQSIGARRLDMAKRFAYGTTILGSILVFFMALLMFGFAPFLTSLLTADTEVAEVSAGLLRIVAFSEPLFAVSIVATGALRGAGDSKAPFFINLFTMWGVRVMTVLVFTHRFGVTGVWISMTAELITRGIVFLIRLLRGRWLKMPVLF</sequence>
<protein>
    <recommendedName>
        <fullName evidence="4">Probable multidrug resistance protein NorM</fullName>
    </recommendedName>
    <alternativeName>
        <fullName evidence="12">Multidrug-efflux transporter</fullName>
    </alternativeName>
</protein>
<dbReference type="EMBL" id="JACRTJ010000005">
    <property type="protein sequence ID" value="MBC8598060.1"/>
    <property type="molecule type" value="Genomic_DNA"/>
</dbReference>
<keyword evidence="8 13" id="KW-0812">Transmembrane</keyword>
<dbReference type="PANTHER" id="PTHR43298">
    <property type="entry name" value="MULTIDRUG RESISTANCE PROTEIN NORM-RELATED"/>
    <property type="match status" value="1"/>
</dbReference>
<evidence type="ECO:0000256" key="12">
    <source>
        <dbReference type="ARBA" id="ARBA00031636"/>
    </source>
</evidence>
<keyword evidence="6" id="KW-0050">Antiport</keyword>
<keyword evidence="5" id="KW-0813">Transport</keyword>
<comment type="function">
    <text evidence="1">Multidrug efflux pump.</text>
</comment>
<organism evidence="14 15">
    <name type="scientific">Enterocloster hominis</name>
    <name type="common">ex Liu et al. 2021</name>
    <dbReference type="NCBI Taxonomy" id="2763663"/>
    <lineage>
        <taxon>Bacteria</taxon>
        <taxon>Bacillati</taxon>
        <taxon>Bacillota</taxon>
        <taxon>Clostridia</taxon>
        <taxon>Lachnospirales</taxon>
        <taxon>Lachnospiraceae</taxon>
        <taxon>Enterocloster</taxon>
    </lineage>
</organism>
<dbReference type="Pfam" id="PF01554">
    <property type="entry name" value="MatE"/>
    <property type="match status" value="2"/>
</dbReference>
<keyword evidence="9 13" id="KW-1133">Transmembrane helix</keyword>
<feature type="transmembrane region" description="Helical" evidence="13">
    <location>
        <begin position="335"/>
        <end position="357"/>
    </location>
</feature>
<dbReference type="PANTHER" id="PTHR43298:SF2">
    <property type="entry name" value="FMN_FAD EXPORTER YEEO-RELATED"/>
    <property type="match status" value="1"/>
</dbReference>
<feature type="transmembrane region" description="Helical" evidence="13">
    <location>
        <begin position="434"/>
        <end position="455"/>
    </location>
</feature>
<feature type="transmembrane region" description="Helical" evidence="13">
    <location>
        <begin position="408"/>
        <end position="428"/>
    </location>
</feature>
<evidence type="ECO:0000256" key="4">
    <source>
        <dbReference type="ARBA" id="ARBA00020268"/>
    </source>
</evidence>
<evidence type="ECO:0000313" key="14">
    <source>
        <dbReference type="EMBL" id="MBC8598060.1"/>
    </source>
</evidence>
<keyword evidence="10" id="KW-0406">Ion transport</keyword>
<evidence type="ECO:0000256" key="3">
    <source>
        <dbReference type="ARBA" id="ARBA00010199"/>
    </source>
</evidence>
<evidence type="ECO:0000313" key="15">
    <source>
        <dbReference type="Proteomes" id="UP000647491"/>
    </source>
</evidence>
<dbReference type="InterPro" id="IPR050222">
    <property type="entry name" value="MATE_MdtK"/>
</dbReference>
<dbReference type="InterPro" id="IPR002528">
    <property type="entry name" value="MATE_fam"/>
</dbReference>
<keyword evidence="15" id="KW-1185">Reference proteome</keyword>
<evidence type="ECO:0000256" key="7">
    <source>
        <dbReference type="ARBA" id="ARBA00022475"/>
    </source>
</evidence>
<evidence type="ECO:0000256" key="8">
    <source>
        <dbReference type="ARBA" id="ARBA00022692"/>
    </source>
</evidence>
<comment type="similarity">
    <text evidence="3">Belongs to the multi antimicrobial extrusion (MATE) (TC 2.A.66.1) family.</text>
</comment>
<name>A0ABR7NPL5_9FIRM</name>
<dbReference type="RefSeq" id="WP_262426821.1">
    <property type="nucleotide sequence ID" value="NZ_JACRTJ010000005.1"/>
</dbReference>
<comment type="caution">
    <text evidence="14">The sequence shown here is derived from an EMBL/GenBank/DDBJ whole genome shotgun (WGS) entry which is preliminary data.</text>
</comment>
<evidence type="ECO:0000256" key="10">
    <source>
        <dbReference type="ARBA" id="ARBA00023065"/>
    </source>
</evidence>
<dbReference type="NCBIfam" id="TIGR00797">
    <property type="entry name" value="matE"/>
    <property type="match status" value="1"/>
</dbReference>
<reference evidence="14 15" key="1">
    <citation type="submission" date="2020-08" db="EMBL/GenBank/DDBJ databases">
        <title>Genome public.</title>
        <authorList>
            <person name="Liu C."/>
            <person name="Sun Q."/>
        </authorList>
    </citation>
    <scope>NUCLEOTIDE SEQUENCE [LARGE SCALE GENOMIC DNA]</scope>
    <source>
        <strain evidence="14 15">BX10</strain>
    </source>
</reference>
<dbReference type="PIRSF" id="PIRSF006603">
    <property type="entry name" value="DinF"/>
    <property type="match status" value="1"/>
</dbReference>
<feature type="transmembrane region" description="Helical" evidence="13">
    <location>
        <begin position="377"/>
        <end position="396"/>
    </location>
</feature>
<gene>
    <name evidence="14" type="ORF">H8708_02250</name>
</gene>
<evidence type="ECO:0000256" key="13">
    <source>
        <dbReference type="SAM" id="Phobius"/>
    </source>
</evidence>
<proteinExistence type="inferred from homology"/>
<dbReference type="InterPro" id="IPR048279">
    <property type="entry name" value="MdtK-like"/>
</dbReference>
<evidence type="ECO:0000256" key="5">
    <source>
        <dbReference type="ARBA" id="ARBA00022448"/>
    </source>
</evidence>
<feature type="transmembrane region" description="Helical" evidence="13">
    <location>
        <begin position="214"/>
        <end position="235"/>
    </location>
</feature>
<keyword evidence="11 13" id="KW-0472">Membrane</keyword>
<evidence type="ECO:0000256" key="2">
    <source>
        <dbReference type="ARBA" id="ARBA00004651"/>
    </source>
</evidence>
<feature type="transmembrane region" description="Helical" evidence="13">
    <location>
        <begin position="270"/>
        <end position="293"/>
    </location>
</feature>
<feature type="transmembrane region" description="Helical" evidence="13">
    <location>
        <begin position="141"/>
        <end position="164"/>
    </location>
</feature>
<dbReference type="CDD" id="cd13137">
    <property type="entry name" value="MATE_NorM_like"/>
    <property type="match status" value="1"/>
</dbReference>
<feature type="transmembrane region" description="Helical" evidence="13">
    <location>
        <begin position="57"/>
        <end position="80"/>
    </location>
</feature>
<evidence type="ECO:0000256" key="1">
    <source>
        <dbReference type="ARBA" id="ARBA00003408"/>
    </source>
</evidence>
<comment type="subcellular location">
    <subcellularLocation>
        <location evidence="2">Cell membrane</location>
        <topology evidence="2">Multi-pass membrane protein</topology>
    </subcellularLocation>
</comment>